<keyword evidence="6" id="KW-1185">Reference proteome</keyword>
<reference evidence="5 6" key="1">
    <citation type="submission" date="2022-03" db="EMBL/GenBank/DDBJ databases">
        <title>Novel taxa within the pig intestine.</title>
        <authorList>
            <person name="Wylensek D."/>
            <person name="Bishof K."/>
            <person name="Afrizal A."/>
            <person name="Clavel T."/>
        </authorList>
    </citation>
    <scope>NUCLEOTIDE SEQUENCE [LARGE SCALE GENOMIC DNA]</scope>
    <source>
        <strain evidence="5 6">CLA-KB-P66</strain>
    </source>
</reference>
<feature type="binding site" evidence="2">
    <location>
        <position position="163"/>
    </location>
    <ligand>
        <name>ATP</name>
        <dbReference type="ChEBI" id="CHEBI:30616"/>
    </ligand>
</feature>
<feature type="binding site" evidence="2">
    <location>
        <position position="319"/>
    </location>
    <ligand>
        <name>substrate</name>
    </ligand>
</feature>
<feature type="domain" description="PurM-like N-terminal" evidence="3">
    <location>
        <begin position="41"/>
        <end position="157"/>
    </location>
</feature>
<feature type="binding site" evidence="2">
    <location>
        <position position="90"/>
    </location>
    <ligand>
        <name>Mg(2+)</name>
        <dbReference type="ChEBI" id="CHEBI:18420"/>
        <label>4</label>
    </ligand>
</feature>
<comment type="caution">
    <text evidence="5">The sequence shown here is derived from an EMBL/GenBank/DDBJ whole genome shotgun (WGS) entry which is preliminary data.</text>
</comment>
<dbReference type="Gene3D" id="3.30.1330.10">
    <property type="entry name" value="PurM-like, N-terminal domain"/>
    <property type="match status" value="1"/>
</dbReference>
<dbReference type="InterPro" id="IPR016188">
    <property type="entry name" value="PurM-like_N"/>
</dbReference>
<keyword evidence="2" id="KW-0479">Metal-binding</keyword>
<feature type="binding site" evidence="2">
    <location>
        <position position="255"/>
    </location>
    <ligand>
        <name>substrate</name>
    </ligand>
</feature>
<dbReference type="Pfam" id="PF00586">
    <property type="entry name" value="AIRS"/>
    <property type="match status" value="1"/>
</dbReference>
<comment type="caution">
    <text evidence="2">Lacks conserved residue(s) required for the propagation of feature annotation.</text>
</comment>
<feature type="domain" description="PurM-like C-terminal" evidence="4">
    <location>
        <begin position="192"/>
        <end position="297"/>
    </location>
</feature>
<dbReference type="CDD" id="cd02194">
    <property type="entry name" value="ThiL"/>
    <property type="match status" value="1"/>
</dbReference>
<comment type="function">
    <text evidence="2">Catalyzes the ATP-dependent phosphorylation of thiamine-monophosphate (TMP) to form thiamine-pyrophosphate (TPP), the active form of vitamin B1.</text>
</comment>
<dbReference type="Pfam" id="PF02769">
    <property type="entry name" value="AIRS_C"/>
    <property type="match status" value="1"/>
</dbReference>
<name>A0ABU4WKC6_9BACT</name>
<feature type="binding site" evidence="2">
    <location>
        <position position="138"/>
    </location>
    <ligand>
        <name>Mg(2+)</name>
        <dbReference type="ChEBI" id="CHEBI:18420"/>
        <label>1</label>
    </ligand>
</feature>
<feature type="binding site" evidence="2">
    <location>
        <begin position="137"/>
        <end position="138"/>
    </location>
    <ligand>
        <name>ATP</name>
        <dbReference type="ChEBI" id="CHEBI:30616"/>
    </ligand>
</feature>
<evidence type="ECO:0000259" key="4">
    <source>
        <dbReference type="Pfam" id="PF02769"/>
    </source>
</evidence>
<keyword evidence="2" id="KW-0547">Nucleotide-binding</keyword>
<dbReference type="Gene3D" id="3.90.650.10">
    <property type="entry name" value="PurM-like C-terminal domain"/>
    <property type="match status" value="1"/>
</dbReference>
<evidence type="ECO:0000256" key="2">
    <source>
        <dbReference type="HAMAP-Rule" id="MF_02128"/>
    </source>
</evidence>
<sequence>MSECFAREFSKSVGSLSEKELIRRFCGALKPCMPPSPEGAGDDCAVLPKGNFPLENILSTSDAVILGRHFSPETSAFDAGRKLLNRNASDIASMGGVPVYAMTSSIISPKISIEWIEEFARGLKFAAQKIGVKFVGGDVARGDGGFFSMHLTLLGAVQKPLLRSGAKCGDRIFVTGALGASFESGRHLTFEPRLKEGLFLAKCANVSACTDLSDGLASDIFDILADGESAEIFADKIPVFDFVGNSLKKSLCDGEDYELLFTMSDMSDFEVDAFISKFKAATSTEITEIGRIVSSVGEKSKLYLIDAWGVKTEFKDEGFSHF</sequence>
<feature type="binding site" evidence="2">
    <location>
        <position position="61"/>
    </location>
    <ligand>
        <name>Mg(2+)</name>
        <dbReference type="ChEBI" id="CHEBI:18420"/>
        <label>1</label>
    </ligand>
</feature>
<dbReference type="EC" id="2.7.4.16" evidence="2"/>
<dbReference type="PANTHER" id="PTHR30270">
    <property type="entry name" value="THIAMINE-MONOPHOSPHATE KINASE"/>
    <property type="match status" value="1"/>
</dbReference>
<dbReference type="HAMAP" id="MF_02128">
    <property type="entry name" value="TMP_kinase"/>
    <property type="match status" value="1"/>
</dbReference>
<protein>
    <recommendedName>
        <fullName evidence="2">Thiamine-monophosphate kinase</fullName>
        <shortName evidence="2">TMP kinase</shortName>
        <shortName evidence="2">Thiamine-phosphate kinase</shortName>
        <ecNumber evidence="2">2.7.4.16</ecNumber>
    </recommendedName>
</protein>
<dbReference type="RefSeq" id="WP_370397370.1">
    <property type="nucleotide sequence ID" value="NZ_JALBUT010000007.1"/>
</dbReference>
<evidence type="ECO:0000313" key="5">
    <source>
        <dbReference type="EMBL" id="MDX8415917.1"/>
    </source>
</evidence>
<gene>
    <name evidence="2" type="primary">thiL</name>
    <name evidence="5" type="ORF">MOX91_06980</name>
</gene>
<comment type="similarity">
    <text evidence="2">Belongs to the thiamine-monophosphate kinase family.</text>
</comment>
<comment type="catalytic activity">
    <reaction evidence="2">
        <text>thiamine phosphate + ATP = thiamine diphosphate + ADP</text>
        <dbReference type="Rhea" id="RHEA:15913"/>
        <dbReference type="ChEBI" id="CHEBI:30616"/>
        <dbReference type="ChEBI" id="CHEBI:37575"/>
        <dbReference type="ChEBI" id="CHEBI:58937"/>
        <dbReference type="ChEBI" id="CHEBI:456216"/>
        <dbReference type="EC" id="2.7.4.16"/>
    </reaction>
</comment>
<dbReference type="InterPro" id="IPR010918">
    <property type="entry name" value="PurM-like_C_dom"/>
</dbReference>
<dbReference type="SUPFAM" id="SSF56042">
    <property type="entry name" value="PurM C-terminal domain-like"/>
    <property type="match status" value="1"/>
</dbReference>
<feature type="binding site" evidence="2">
    <location>
        <position position="214"/>
    </location>
    <ligand>
        <name>Mg(2+)</name>
        <dbReference type="ChEBI" id="CHEBI:18420"/>
        <label>5</label>
    </ligand>
</feature>
<keyword evidence="2" id="KW-0460">Magnesium</keyword>
<accession>A0ABU4WKC6</accession>
<keyword evidence="1 2" id="KW-0784">Thiamine biosynthesis</keyword>
<feature type="binding site" evidence="2">
    <location>
        <position position="213"/>
    </location>
    <ligand>
        <name>ATP</name>
        <dbReference type="ChEBI" id="CHEBI:30616"/>
    </ligand>
</feature>
<feature type="binding site" evidence="2">
    <location>
        <position position="90"/>
    </location>
    <ligand>
        <name>Mg(2+)</name>
        <dbReference type="ChEBI" id="CHEBI:18420"/>
        <label>2</label>
    </ligand>
</feature>
<feature type="binding site" evidence="2">
    <location>
        <position position="43"/>
    </location>
    <ligand>
        <name>Mg(2+)</name>
        <dbReference type="ChEBI" id="CHEBI:18420"/>
        <label>3</label>
    </ligand>
</feature>
<feature type="binding site" evidence="2">
    <location>
        <position position="90"/>
    </location>
    <ligand>
        <name>Mg(2+)</name>
        <dbReference type="ChEBI" id="CHEBI:18420"/>
        <label>3</label>
    </ligand>
</feature>
<feature type="binding site" evidence="2">
    <location>
        <position position="62"/>
    </location>
    <ligand>
        <name>Mg(2+)</name>
        <dbReference type="ChEBI" id="CHEBI:18420"/>
        <label>2</label>
    </ligand>
</feature>
<dbReference type="PANTHER" id="PTHR30270:SF0">
    <property type="entry name" value="THIAMINE-MONOPHOSPHATE KINASE"/>
    <property type="match status" value="1"/>
</dbReference>
<feature type="binding site" evidence="2">
    <location>
        <position position="69"/>
    </location>
    <ligand>
        <name>substrate</name>
    </ligand>
</feature>
<dbReference type="SUPFAM" id="SSF55326">
    <property type="entry name" value="PurM N-terminal domain-like"/>
    <property type="match status" value="1"/>
</dbReference>
<keyword evidence="2" id="KW-0808">Transferase</keyword>
<dbReference type="Proteomes" id="UP001275932">
    <property type="component" value="Unassembled WGS sequence"/>
</dbReference>
<dbReference type="PIRSF" id="PIRSF005303">
    <property type="entry name" value="Thiam_monoph_kin"/>
    <property type="match status" value="1"/>
</dbReference>
<dbReference type="InterPro" id="IPR036921">
    <property type="entry name" value="PurM-like_N_sf"/>
</dbReference>
<dbReference type="GO" id="GO:0016301">
    <property type="term" value="F:kinase activity"/>
    <property type="evidence" value="ECO:0007669"/>
    <property type="project" value="UniProtKB-KW"/>
</dbReference>
<evidence type="ECO:0000259" key="3">
    <source>
        <dbReference type="Pfam" id="PF00586"/>
    </source>
</evidence>
<evidence type="ECO:0000313" key="6">
    <source>
        <dbReference type="Proteomes" id="UP001275932"/>
    </source>
</evidence>
<feature type="binding site" evidence="2">
    <location>
        <position position="60"/>
    </location>
    <ligand>
        <name>Mg(2+)</name>
        <dbReference type="ChEBI" id="CHEBI:18420"/>
        <label>4</label>
    </ligand>
</feature>
<dbReference type="InterPro" id="IPR006283">
    <property type="entry name" value="ThiL-like"/>
</dbReference>
<evidence type="ECO:0000256" key="1">
    <source>
        <dbReference type="ARBA" id="ARBA00022977"/>
    </source>
</evidence>
<keyword evidence="2" id="KW-0067">ATP-binding</keyword>
<keyword evidence="2 5" id="KW-0418">Kinase</keyword>
<feature type="binding site" evidence="2">
    <location>
        <position position="211"/>
    </location>
    <ligand>
        <name>Mg(2+)</name>
        <dbReference type="ChEBI" id="CHEBI:18420"/>
        <label>3</label>
    </ligand>
</feature>
<proteinExistence type="inferred from homology"/>
<feature type="binding site" evidence="2">
    <location>
        <position position="43"/>
    </location>
    <ligand>
        <name>Mg(2+)</name>
        <dbReference type="ChEBI" id="CHEBI:18420"/>
        <label>4</label>
    </ligand>
</feature>
<organism evidence="5 6">
    <name type="scientific">Intestinicryptomonas porci</name>
    <dbReference type="NCBI Taxonomy" id="2926320"/>
    <lineage>
        <taxon>Bacteria</taxon>
        <taxon>Pseudomonadati</taxon>
        <taxon>Verrucomicrobiota</taxon>
        <taxon>Opitutia</taxon>
        <taxon>Opitutales</taxon>
        <taxon>Intestinicryptomonaceae</taxon>
        <taxon>Intestinicryptomonas</taxon>
    </lineage>
</organism>
<dbReference type="InterPro" id="IPR036676">
    <property type="entry name" value="PurM-like_C_sf"/>
</dbReference>
<dbReference type="EMBL" id="JALBUT010000007">
    <property type="protein sequence ID" value="MDX8415917.1"/>
    <property type="molecule type" value="Genomic_DNA"/>
</dbReference>
<comment type="pathway">
    <text evidence="2">Cofactor biosynthesis; thiamine diphosphate biosynthesis; thiamine diphosphate from thiamine phosphate: step 1/1.</text>
</comment>
<comment type="miscellaneous">
    <text evidence="2">Reaction mechanism of ThiL seems to utilize a direct, inline transfer of the gamma-phosphate of ATP to TMP rather than a phosphorylated enzyme intermediate.</text>
</comment>
<feature type="binding site" evidence="2">
    <location>
        <position position="62"/>
    </location>
    <ligand>
        <name>Mg(2+)</name>
        <dbReference type="ChEBI" id="CHEBI:18420"/>
        <label>1</label>
    </ligand>
</feature>